<keyword evidence="4" id="KW-1185">Reference proteome</keyword>
<evidence type="ECO:0000313" key="3">
    <source>
        <dbReference type="EMBL" id="ADU31576.1"/>
    </source>
</evidence>
<feature type="compositionally biased region" description="Polar residues" evidence="1">
    <location>
        <begin position="41"/>
        <end position="63"/>
    </location>
</feature>
<protein>
    <submittedName>
        <fullName evidence="3">Uncharacterized protein</fullName>
    </submittedName>
</protein>
<dbReference type="Proteomes" id="UP000001401">
    <property type="component" value="Chromosome"/>
</dbReference>
<feature type="region of interest" description="Disordered" evidence="1">
    <location>
        <begin position="35"/>
        <end position="63"/>
    </location>
</feature>
<dbReference type="OrthoDB" id="2870225at2"/>
<keyword evidence="2" id="KW-1133">Transmembrane helix</keyword>
<accession>E6U1S9</accession>
<proteinExistence type="predicted"/>
<reference evidence="3 4" key="1">
    <citation type="submission" date="2010-12" db="EMBL/GenBank/DDBJ databases">
        <title>Complete sequence of Bacillus cellulosilyticus DSM 2522.</title>
        <authorList>
            <consortium name="US DOE Joint Genome Institute"/>
            <person name="Lucas S."/>
            <person name="Copeland A."/>
            <person name="Lapidus A."/>
            <person name="Cheng J.-F."/>
            <person name="Bruce D."/>
            <person name="Goodwin L."/>
            <person name="Pitluck S."/>
            <person name="Chertkov O."/>
            <person name="Detter J.C."/>
            <person name="Han C."/>
            <person name="Tapia R."/>
            <person name="Land M."/>
            <person name="Hauser L."/>
            <person name="Jeffries C."/>
            <person name="Kyrpides N."/>
            <person name="Ivanova N."/>
            <person name="Mikhailova N."/>
            <person name="Brumm P."/>
            <person name="Mead D."/>
            <person name="Woyke T."/>
        </authorList>
    </citation>
    <scope>NUCLEOTIDE SEQUENCE [LARGE SCALE GENOMIC DNA]</scope>
    <source>
        <strain evidence="4">ATCC 21833 / DSM 2522 / FERM P-1141 / JCM 9156 / N-4</strain>
    </source>
</reference>
<gene>
    <name evidence="3" type="ordered locus">Bcell_3334</name>
</gene>
<dbReference type="HOGENOM" id="CLU_1072210_0_0_9"/>
<evidence type="ECO:0000313" key="4">
    <source>
        <dbReference type="Proteomes" id="UP000001401"/>
    </source>
</evidence>
<dbReference type="KEGG" id="bco:Bcell_3334"/>
<organism evidence="3 4">
    <name type="scientific">Evansella cellulosilytica (strain ATCC 21833 / DSM 2522 / FERM P-1141 / JCM 9156 / N-4)</name>
    <name type="common">Bacillus cellulosilyticus</name>
    <dbReference type="NCBI Taxonomy" id="649639"/>
    <lineage>
        <taxon>Bacteria</taxon>
        <taxon>Bacillati</taxon>
        <taxon>Bacillota</taxon>
        <taxon>Bacilli</taxon>
        <taxon>Bacillales</taxon>
        <taxon>Bacillaceae</taxon>
        <taxon>Evansella</taxon>
    </lineage>
</organism>
<dbReference type="AlphaFoldDB" id="E6U1S9"/>
<feature type="transmembrane region" description="Helical" evidence="2">
    <location>
        <begin position="7"/>
        <end position="26"/>
    </location>
</feature>
<dbReference type="EMBL" id="CP002394">
    <property type="protein sequence ID" value="ADU31576.1"/>
    <property type="molecule type" value="Genomic_DNA"/>
</dbReference>
<evidence type="ECO:0000256" key="2">
    <source>
        <dbReference type="SAM" id="Phobius"/>
    </source>
</evidence>
<dbReference type="RefSeq" id="WP_013489907.1">
    <property type="nucleotide sequence ID" value="NC_014829.1"/>
</dbReference>
<evidence type="ECO:0000256" key="1">
    <source>
        <dbReference type="SAM" id="MobiDB-lite"/>
    </source>
</evidence>
<dbReference type="eggNOG" id="ENOG5030EEH">
    <property type="taxonomic scope" value="Bacteria"/>
</dbReference>
<sequence precursor="true">MKHSKTIFYGIGGVLFIVLSGLMFFLSADDPQPKTLEMNEATGSNNEGSDSTSINMDSINNPNAQEDVEAIGDYEEELEEREQVAIEAAQEAISKVSLSISLTEPGEQAFLEHARLNQIYMGLIGERLSEDEDVDAEAEWMAKELSTWMHIAKETGDFEYNEEAFLNYVSSEALIENDDLATTTMLHELKEESEVVYHRHLEYHYLKSFIWHSIKDVYSAEESQQVGETDEEYSFRLYLRFEQKIIEYMIDTYPELLND</sequence>
<name>E6U1S9_EVAC2</name>
<keyword evidence="2" id="KW-0812">Transmembrane</keyword>
<keyword evidence="2" id="KW-0472">Membrane</keyword>